<feature type="region of interest" description="Disordered" evidence="4">
    <location>
        <begin position="417"/>
        <end position="436"/>
    </location>
</feature>
<feature type="domain" description="Intermembrane lipid transfer protein VPS13-like C-terminal" evidence="8">
    <location>
        <begin position="3013"/>
        <end position="3138"/>
    </location>
</feature>
<organism evidence="9 10">
    <name type="scientific">Ganoderma sinense ZZ0214-1</name>
    <dbReference type="NCBI Taxonomy" id="1077348"/>
    <lineage>
        <taxon>Eukaryota</taxon>
        <taxon>Fungi</taxon>
        <taxon>Dikarya</taxon>
        <taxon>Basidiomycota</taxon>
        <taxon>Agaricomycotina</taxon>
        <taxon>Agaricomycetes</taxon>
        <taxon>Polyporales</taxon>
        <taxon>Polyporaceae</taxon>
        <taxon>Ganoderma</taxon>
    </lineage>
</organism>
<evidence type="ECO:0000259" key="6">
    <source>
        <dbReference type="Pfam" id="PF25033"/>
    </source>
</evidence>
<dbReference type="Pfam" id="PF25037">
    <property type="entry name" value="VPS13_C"/>
    <property type="match status" value="1"/>
</dbReference>
<evidence type="ECO:0000313" key="10">
    <source>
        <dbReference type="Proteomes" id="UP000230002"/>
    </source>
</evidence>
<feature type="domain" description="Chorein N-terminal" evidence="5">
    <location>
        <begin position="15"/>
        <end position="837"/>
    </location>
</feature>
<dbReference type="Proteomes" id="UP000230002">
    <property type="component" value="Unassembled WGS sequence"/>
</dbReference>
<dbReference type="Pfam" id="PF25033">
    <property type="entry name" value="VPS13_M"/>
    <property type="match status" value="1"/>
</dbReference>
<dbReference type="InterPro" id="IPR056748">
    <property type="entry name" value="VPS13-like_C"/>
</dbReference>
<feature type="region of interest" description="Disordered" evidence="4">
    <location>
        <begin position="875"/>
        <end position="914"/>
    </location>
</feature>
<dbReference type="GO" id="GO:0045324">
    <property type="term" value="P:late endosome to vacuole transport"/>
    <property type="evidence" value="ECO:0007669"/>
    <property type="project" value="TreeGrafter"/>
</dbReference>
<dbReference type="Pfam" id="PF25036">
    <property type="entry name" value="VPS13_VAB"/>
    <property type="match status" value="1"/>
</dbReference>
<dbReference type="STRING" id="1077348.A0A2G8SDV0"/>
<evidence type="ECO:0000259" key="8">
    <source>
        <dbReference type="Pfam" id="PF25037"/>
    </source>
</evidence>
<name>A0A2G8SDV0_9APHY</name>
<dbReference type="InterPro" id="IPR009543">
    <property type="entry name" value="VPS13_VAB"/>
</dbReference>
<dbReference type="GO" id="GO:0006623">
    <property type="term" value="P:protein targeting to vacuole"/>
    <property type="evidence" value="ECO:0007669"/>
    <property type="project" value="TreeGrafter"/>
</dbReference>
<proteinExistence type="inferred from homology"/>
<feature type="compositionally biased region" description="Acidic residues" evidence="4">
    <location>
        <begin position="875"/>
        <end position="884"/>
    </location>
</feature>
<dbReference type="InterPro" id="IPR026847">
    <property type="entry name" value="VPS13"/>
</dbReference>
<dbReference type="PANTHER" id="PTHR16166">
    <property type="entry name" value="VACUOLAR PROTEIN SORTING-ASSOCIATED PROTEIN VPS13"/>
    <property type="match status" value="1"/>
</dbReference>
<reference evidence="9 10" key="1">
    <citation type="journal article" date="2015" name="Sci. Rep.">
        <title>Chromosome-level genome map provides insights into diverse defense mechanisms in the medicinal fungus Ganoderma sinense.</title>
        <authorList>
            <person name="Zhu Y."/>
            <person name="Xu J."/>
            <person name="Sun C."/>
            <person name="Zhou S."/>
            <person name="Xu H."/>
            <person name="Nelson D.R."/>
            <person name="Qian J."/>
            <person name="Song J."/>
            <person name="Luo H."/>
            <person name="Xiang L."/>
            <person name="Li Y."/>
            <person name="Xu Z."/>
            <person name="Ji A."/>
            <person name="Wang L."/>
            <person name="Lu S."/>
            <person name="Hayward A."/>
            <person name="Sun W."/>
            <person name="Li X."/>
            <person name="Schwartz D.C."/>
            <person name="Wang Y."/>
            <person name="Chen S."/>
        </authorList>
    </citation>
    <scope>NUCLEOTIDE SEQUENCE [LARGE SCALE GENOMIC DNA]</scope>
    <source>
        <strain evidence="9 10">ZZ0214-1</strain>
    </source>
</reference>
<evidence type="ECO:0000256" key="4">
    <source>
        <dbReference type="SAM" id="MobiDB-lite"/>
    </source>
</evidence>
<keyword evidence="10" id="KW-1185">Reference proteome</keyword>
<comment type="caution">
    <text evidence="9">The sequence shown here is derived from an EMBL/GenBank/DDBJ whole genome shotgun (WGS) entry which is preliminary data.</text>
</comment>
<keyword evidence="3" id="KW-0445">Lipid transport</keyword>
<evidence type="ECO:0000256" key="2">
    <source>
        <dbReference type="ARBA" id="ARBA00022448"/>
    </source>
</evidence>
<comment type="similarity">
    <text evidence="1">Belongs to the VPS13 family.</text>
</comment>
<evidence type="ECO:0000313" key="9">
    <source>
        <dbReference type="EMBL" id="PIL31950.1"/>
    </source>
</evidence>
<evidence type="ECO:0000259" key="5">
    <source>
        <dbReference type="Pfam" id="PF12624"/>
    </source>
</evidence>
<feature type="compositionally biased region" description="Basic and acidic residues" evidence="4">
    <location>
        <begin position="417"/>
        <end position="427"/>
    </location>
</feature>
<dbReference type="InterPro" id="IPR026854">
    <property type="entry name" value="VPS13_N"/>
</dbReference>
<dbReference type="GO" id="GO:0045053">
    <property type="term" value="P:protein retention in Golgi apparatus"/>
    <property type="evidence" value="ECO:0007669"/>
    <property type="project" value="TreeGrafter"/>
</dbReference>
<dbReference type="GO" id="GO:0006869">
    <property type="term" value="P:lipid transport"/>
    <property type="evidence" value="ECO:0007669"/>
    <property type="project" value="UniProtKB-KW"/>
</dbReference>
<protein>
    <recommendedName>
        <fullName evidence="11">Vacuolar protein sorting-associated protein 13</fullName>
    </recommendedName>
</protein>
<dbReference type="OrthoDB" id="428159at2759"/>
<gene>
    <name evidence="9" type="ORF">GSI_06654</name>
</gene>
<evidence type="ECO:0000256" key="3">
    <source>
        <dbReference type="ARBA" id="ARBA00023055"/>
    </source>
</evidence>
<feature type="domain" description="VPS13-like middle region" evidence="6">
    <location>
        <begin position="1125"/>
        <end position="1867"/>
    </location>
</feature>
<dbReference type="InterPro" id="IPR056747">
    <property type="entry name" value="VPS13-like_M"/>
</dbReference>
<sequence>MVWWSDPGKEVLNILFNRVLAPYVENLDMNQVNYGIGQGQITLSKLRLKKGALDKFRLPVDVIDGHLGKLSLSLHWMNLGNQPVEVLVEDVYLLVVPSSESTYDPEEEERRAQAAKFERLENAELLSVRTQSDMSQDNPQSQGLIASLVTKIINNLQVTVRNIHIRYEDKLSVPGHPFAAGVTLAGFTAVSVNEFWQPAFIDSKAGAIHKLARLESLAVYFDTDCQSLAGLSYREFVEKFTALISKGSRTAPHQFILKPVSGEGKITMSHKLDNETPRFDVQLSFDEIGVLLDDNQYRDAISLVDMYHFYIRQHQYQKYRPSADELQGNRPKALLRFATTAILDEVRERKRKWTWAYFAERRDDRGRYVELFKKKQLGSLSPSEVATLEALERKLSYEDLRFYRSIARSQLRKDMATRRQLEEERNRNQPQKQNSWSSWLWGASSSDNVGPSIEEPAFTGEMTEEQRRELYEALDFDEKAALAESLDTPRDALKARVKAQLNRGSFALKTDPHGKNSDVISVVFDIFQATFLQRPDNFETSLSLGGFAVRDGTTASTAYPLIVHVQEKRSQSQIVKTLPVEDRDHGIPGLPDPFFFLKFERNPLDGRAANALTVRMRYMEIVYHKGYVEAVYKFFKPPASQLESVEALLDVASQTLETLQKETRIGLEYALQAHKTVDVQMDLNAPIIIVPEDVTSTRCKHLVVDAGHISITSELASKEAIRQIQAKRKKQYTDADYKHLESMMYDRLKVQLEAAQFLIGDDLDSCLKALRSDERDNLHLLERTNFDLQVQNSIVPTAYTLARFKVSGHLPTLQVNMSDTKYQSLMRLIDVAIPHFDDEAEPRAYTARRQSFAQRRASGAFKMPTGFFGASAEEYALESEEEESQAGTPRSQQDHAEAEHEDDGDEFFETDPGTPTARFVPYAVTFRYNSKPERQNPALHQHVVEIDFKVDTLRASLFKSAQDGSEKPLGNVAFQGFGLGFAMEQYVMKIGVNLRSASIHINQVGKDPLEFMSSITGPTDEDLLIVKYTRVQQASPEFQPVYEGIDQNVDVKISTFLFRAAPEPVVTVYDFVMTTFVPQNGGQVEVVAPGSSEAESPTPEIVVNGGVAPQKIRVLLTLASIQVNLINDDVHIATLSLSTAYVAILLRSNTMRINGRLGSLALNDDSPVKTASSDFKKILSIEGDNFADFTYQTFDPSERESYPGVKSSFSLQTGSLKVHYLEHALHDAYAFLMKLAKLKGLYDAATEVAVQRASEIERMKFDVSINTPIVVFPSDAQHSLDVVILRLGAFSAHNKYENDNSCITAGLHGIQLVSRLYYADEPAELKMVDDINIDAEVTQKANIDRSQGIDYPAAQVAIKISDVRLHLTQTQYCLLIALSQSIPKVFANVSDADIGSPQLPSPVPTSGAKENLQNATSEPAYGTAYWVDLRPELSAHPSIGEARPYTSLDLVVAISAVKLHLYDASATTPANVKEHGIARFALNDNTLRLKMLSDGALEAQVVLRSMTMNNTRPASSKFREIIPAAQHERNQVMLLYTLSGGQESHSLAILTIDSPEVIFAVDPVIALLDFFTSAFTTKVDEDEEEVQDVVSPETQMTASSSSIDFRIDLHDVSVSILEDDTNPESQAIRLTVKQLLVSQQGVFAVSVSHVGMSLTRMGKPTESVRFLDDLDLTFTLDSRASEAHHSTSIEVMALPIVFRASYRDIMLITTIVNKVIDLYGKSSQSQDKLESDGVIPRPALTSRKISRPTTSRAQPLGSARVVMNKEQFKGSFEGFRLVLIGDLHEQPLLHFRVKPFILGAKDWSGELQATSTLSVHISYWNIANSHWEPFIDPWTFTTSITKETPSSGIKMSFDSSHRLNVNVTMTFVELVLAVSSMLGAEGDHLLQGARGSYAPYKIWNRTGYPLFIWPDTEGSTNTRETSAKQIANGKTVEWRFDDWKTMREHVSSSGRNSIGLQIAGKQWEHLRSVPVDREGEYTFSLRPRTEKYAHRLVCEVKVQGNIKLVILRSTYKVENNTLYPLELTLVDETGQPVYAVEKIVPGQDYALPLEAVNHCRVRIQPDQGFGYKWSPAVRWEDLIAKRAFTLRCPHTDQNEAAFRFQAWAEADANDITSRKLPRITLKLRAPIELENLLPYNLEYRIYDKDTDQNWKSYLRKGGIMPVHSVELGHLILLNIHVQDTVFKPSDFAIINTDGNSDFDVESKLVLRDAHGRRLDLKLNYVHYPNSGGSFKVQVYSPYIVLNKTGLPFDVLTKPIPFMLSHPMDNGKDFSFKVGDSTWSQGVSFDAPRAETRLVMLHQENRSDEIHTGLSWTEGSGKYKLTKVITLAPRFIVKNNFSQTLAIREHGVAPRGRAAMDPGERRPLNFLRVGLDKLMTVALPGLNAQWSAPINLEDIGTVHFRLPASENGQQARLMRVDVKIEGPTIFVFLNEATEGWPFRIENDSDLPFTIYQTDQSRLNVGPGAKPPPSYNVAPMATLDYAWDYPAARDKRLVLTVNGSRREVDIMEIGDLVPFRSATERGARIVSLDVRADGPKQVLRISNYNAELSLYKPKRRSTASLGRQDSMSGSMDAFEAVQETVSPVLTLALDLHGIGVSLINKRLVEVIYLSLNGLKFEYSSNPVAQSVNLSCGSLQIDNQLHDALFPVLLQPTPITQESKTVAALPTIQASFIWLNDEEHGVFFVKYCSILLQALTIEADEDFLFSLFDLTKIKGASWDMAQEDVLLQHPEDIPEPHDISSGRELYFEVLELQPIQLAISFMRTERVSGEDQLLLRNPVAVVINAITMAVGNVNDAPLEMNALAIKDMRLAWPDLQDRIMHHYRQEVLRQLYRILGSADFIGNPVGLFTNVSSGVADIFYEPFNGVVMHGNKDIGIGIAKGAASFVKKTVFGFSDSFTKFTSSVGKGLSATTFDSEYQLRRRMNQRRNRPRHAIYGVAAGAEAFASSVVSGMEGIVLKPIEGAESEGAKGFFKGVGKGLIGVVTKPVIGVFDLASNVGEGIRNTTTVFDNPARDRVRLPRAVPADGVLVPFSEREALGQYWMKDLEQGAFRSETYVAHISTFRTLLANMTLLLITTGDLPGGDNVVLLTTTKVLSFWSNKLKLEWELPFTQVQGVTIEDTGIKFAHKAGKQNDKFVFIPDKSSQAWFFSQVASVVKAFNARRRMDS</sequence>
<evidence type="ECO:0000256" key="1">
    <source>
        <dbReference type="ARBA" id="ARBA00006545"/>
    </source>
</evidence>
<accession>A0A2G8SDV0</accession>
<evidence type="ECO:0000259" key="7">
    <source>
        <dbReference type="Pfam" id="PF25036"/>
    </source>
</evidence>
<keyword evidence="2" id="KW-0813">Transport</keyword>
<dbReference type="EMBL" id="AYKW01000012">
    <property type="protein sequence ID" value="PIL31950.1"/>
    <property type="molecule type" value="Genomic_DNA"/>
</dbReference>
<dbReference type="GO" id="GO:0007005">
    <property type="term" value="P:mitochondrion organization"/>
    <property type="evidence" value="ECO:0007669"/>
    <property type="project" value="TreeGrafter"/>
</dbReference>
<feature type="compositionally biased region" description="Acidic residues" evidence="4">
    <location>
        <begin position="899"/>
        <end position="909"/>
    </location>
</feature>
<feature type="domain" description="Vacuolar protein sorting-associated protein 13 VPS13 adaptor binding" evidence="7">
    <location>
        <begin position="1938"/>
        <end position="2487"/>
    </location>
</feature>
<dbReference type="PANTHER" id="PTHR16166:SF93">
    <property type="entry name" value="INTERMEMBRANE LIPID TRANSFER PROTEIN VPS13"/>
    <property type="match status" value="1"/>
</dbReference>
<evidence type="ECO:0008006" key="11">
    <source>
        <dbReference type="Google" id="ProtNLM"/>
    </source>
</evidence>
<dbReference type="Pfam" id="PF12624">
    <property type="entry name" value="VPS13_N"/>
    <property type="match status" value="1"/>
</dbReference>